<reference evidence="7" key="1">
    <citation type="submission" date="2024-06" db="EMBL/GenBank/DDBJ databases">
        <authorList>
            <person name="Liu X."/>
            <person name="Lenzi L."/>
            <person name="Haldenby T S."/>
            <person name="Uol C."/>
        </authorList>
    </citation>
    <scope>NUCLEOTIDE SEQUENCE</scope>
</reference>
<dbReference type="EMBL" id="CAXLJL010000156">
    <property type="protein sequence ID" value="CAL5133516.1"/>
    <property type="molecule type" value="Genomic_DNA"/>
</dbReference>
<dbReference type="InterPro" id="IPR055512">
    <property type="entry name" value="DUF7085"/>
</dbReference>
<dbReference type="InterPro" id="IPR056498">
    <property type="entry name" value="DAAF9_N"/>
</dbReference>
<feature type="region of interest" description="Disordered" evidence="1">
    <location>
        <begin position="778"/>
        <end position="808"/>
    </location>
</feature>
<dbReference type="Pfam" id="PF25204">
    <property type="entry name" value="DAAF9_2"/>
    <property type="match status" value="1"/>
</dbReference>
<dbReference type="InterPro" id="IPR040342">
    <property type="entry name" value="DNAAF9"/>
</dbReference>
<feature type="domain" description="DAAF9 CobW C-like" evidence="4">
    <location>
        <begin position="1042"/>
        <end position="1103"/>
    </location>
</feature>
<feature type="domain" description="DUF7085" evidence="3">
    <location>
        <begin position="475"/>
        <end position="659"/>
    </location>
</feature>
<dbReference type="Pfam" id="PF23318">
    <property type="entry name" value="DUF7085"/>
    <property type="match status" value="1"/>
</dbReference>
<protein>
    <submittedName>
        <fullName evidence="7">Uncharacterized protein</fullName>
    </submittedName>
</protein>
<evidence type="ECO:0000259" key="6">
    <source>
        <dbReference type="Pfam" id="PF25204"/>
    </source>
</evidence>
<comment type="caution">
    <text evidence="7">The sequence shown here is derived from an EMBL/GenBank/DDBJ whole genome shotgun (WGS) entry which is preliminary data.</text>
</comment>
<evidence type="ECO:0000259" key="3">
    <source>
        <dbReference type="Pfam" id="PF23318"/>
    </source>
</evidence>
<dbReference type="Proteomes" id="UP001497525">
    <property type="component" value="Unassembled WGS sequence"/>
</dbReference>
<evidence type="ECO:0000259" key="4">
    <source>
        <dbReference type="Pfam" id="PF23319"/>
    </source>
</evidence>
<dbReference type="PANTHER" id="PTHR33664:SF1">
    <property type="entry name" value="DYNEIN AXONEMAL ASSEMBLY FACTOR 9"/>
    <property type="match status" value="1"/>
</dbReference>
<evidence type="ECO:0000256" key="1">
    <source>
        <dbReference type="SAM" id="MobiDB-lite"/>
    </source>
</evidence>
<evidence type="ECO:0000313" key="8">
    <source>
        <dbReference type="Proteomes" id="UP001497525"/>
    </source>
</evidence>
<sequence>MPLIASRRPRSSRHDIVQSQFTSFLSLHRLKNFRTVMKQKQCDAFLIILGVDSKFSTGCLHAASYLLFDVFETRKGDINRSRMDLDIFEDVIICIQNCETHVYCNNVNYLLLLPYISHWPNLRIHCVSDGEMSNLDKYEEFKMTTFERITEGCKRIAVPYGDWHGAGQFSKMLIEDWPIVQSYAFDSKNQCSREFFTLSREVVDVSREVQQLSQRLDPVYIESFVVRSLLSFTGTFEAIFRLLDSHIESATSFDALQLLEPLLTFYIHSSSTNEENSKLLSPYLLFGQDTTKNNATAEATGRKASELVDLAQTTHMIIRGCAQNPGLVCERTHFFQQPNPQGDFQKTQAKNTKRLIRIYLTLLRILWDVVGEMKKTNTQFDSVVLKAQEALTYGLKSETHGGVEVKLTYPSKSPSSCVRLAVLSGAVYDIMGENKVVLGSLVAADTLIISSLKMNRVLLSRNVINLTAGVQHVYLWTPSSAPFDVTNFTDDHRAPVFDEQLDAVNSPMNAPSILPVNCAVSDDYIILHGQRIGCCRVKPTTIFHFRPVDVEKPELLEIVLPYKTGGKRMFDQNMSPAIQLTLLDCSTSCINAQPETNDNTEGTSEVSGTVQYKSIWLLLKPRTRAKRLFLDQVSPLWRSKSLIQQAEHPPTLQAAQACTLAVHLNHDGFFSSSPMDLQGWNLERLSIENQSPSRKFTLNQLMTHQPSNEAWLQIHRADLQHIEASWCLDTISLAGSPLEYAIRCGVFPNPNKEWRFVEFFDYADIIRTHLEHVPEDQGSRSSWMLASRPDEQSESELEQNDASRPFSPTTAQFEPLILTVICGPVGSRKDVVVKNLMEMVKEDMHWICIKPPTVSDFPAALRSAVHERQEVQLTTRDRRLRFRGIVLCPDVSGSREVLAALAQLCSEDGNCQQLPPLKIGCVATCIDNRGVLMDNGRFTFPGVLDLISEGWTNYLLQTGPTKAKQMASTRMGVQIEEVDRLLRSVNPRLSQLAAPDGHIGHGHTLEALLDDTAFEDPTMQRARLLSHPNLIATPSGPKFFVITLKFAREIERVRFNNCLKTLFSKIKPWPFYGNIYELYGQVGFVGEPGKIYDVFHVTLSGITRISAIFTPEEHRSQDNKPYWLTGTIAGPKSAEKEDALATQFANWLRQAAPQQERPRPPLRLSDLTSDDLEKIHEKYHLHPLPPGWYYTGVYYVNMKGEKSFQHPNIDAFIAEYIEGENTKISARNARLASHPVPDLFSDPN</sequence>
<gene>
    <name evidence="7" type="ORF">CDAUBV1_LOCUS6744</name>
</gene>
<dbReference type="InterPro" id="IPR056414">
    <property type="entry name" value="DAAF9_CobW_C"/>
</dbReference>
<evidence type="ECO:0000259" key="5">
    <source>
        <dbReference type="Pfam" id="PF25203"/>
    </source>
</evidence>
<organism evidence="7 8">
    <name type="scientific">Calicophoron daubneyi</name>
    <name type="common">Rumen fluke</name>
    <name type="synonym">Paramphistomum daubneyi</name>
    <dbReference type="NCBI Taxonomy" id="300641"/>
    <lineage>
        <taxon>Eukaryota</taxon>
        <taxon>Metazoa</taxon>
        <taxon>Spiralia</taxon>
        <taxon>Lophotrochozoa</taxon>
        <taxon>Platyhelminthes</taxon>
        <taxon>Trematoda</taxon>
        <taxon>Digenea</taxon>
        <taxon>Plagiorchiida</taxon>
        <taxon>Pronocephalata</taxon>
        <taxon>Paramphistomoidea</taxon>
        <taxon>Paramphistomidae</taxon>
        <taxon>Calicophoron</taxon>
    </lineage>
</organism>
<dbReference type="Pfam" id="PF23281">
    <property type="entry name" value="DAAF9_N"/>
    <property type="match status" value="1"/>
</dbReference>
<name>A0AAV2TB58_CALDB</name>
<dbReference type="InterPro" id="IPR058844">
    <property type="entry name" value="PB_DAAF9"/>
</dbReference>
<dbReference type="Pfam" id="PF25203">
    <property type="entry name" value="PB_DAAF9"/>
    <property type="match status" value="1"/>
</dbReference>
<feature type="domain" description="DAAF9" evidence="6">
    <location>
        <begin position="818"/>
        <end position="1029"/>
    </location>
</feature>
<dbReference type="PANTHER" id="PTHR33664">
    <property type="entry name" value="RCG26366"/>
    <property type="match status" value="1"/>
</dbReference>
<dbReference type="Pfam" id="PF23319">
    <property type="entry name" value="CobW_C_DAAF9"/>
    <property type="match status" value="1"/>
</dbReference>
<evidence type="ECO:0000259" key="2">
    <source>
        <dbReference type="Pfam" id="PF23281"/>
    </source>
</evidence>
<feature type="domain" description="DAAF9 N-terminal" evidence="2">
    <location>
        <begin position="9"/>
        <end position="213"/>
    </location>
</feature>
<feature type="domain" description="DAAF9 pita-bread-like" evidence="5">
    <location>
        <begin position="217"/>
        <end position="363"/>
    </location>
</feature>
<evidence type="ECO:0000313" key="7">
    <source>
        <dbReference type="EMBL" id="CAL5133516.1"/>
    </source>
</evidence>
<dbReference type="InterPro" id="IPR057478">
    <property type="entry name" value="DAAF9_2"/>
</dbReference>
<accession>A0AAV2TB58</accession>
<dbReference type="AlphaFoldDB" id="A0AAV2TB58"/>
<proteinExistence type="predicted"/>